<feature type="domain" description="HTH tetR-type" evidence="3">
    <location>
        <begin position="25"/>
        <end position="85"/>
    </location>
</feature>
<gene>
    <name evidence="4" type="ORF">JQC72_12410</name>
</gene>
<name>A0ABS2WL52_9BACL</name>
<organism evidence="4 5">
    <name type="scientific">Polycladomyces zharkentensis</name>
    <dbReference type="NCBI Taxonomy" id="2807616"/>
    <lineage>
        <taxon>Bacteria</taxon>
        <taxon>Bacillati</taxon>
        <taxon>Bacillota</taxon>
        <taxon>Bacilli</taxon>
        <taxon>Bacillales</taxon>
        <taxon>Thermoactinomycetaceae</taxon>
        <taxon>Polycladomyces</taxon>
    </lineage>
</organism>
<dbReference type="InterPro" id="IPR009057">
    <property type="entry name" value="Homeodomain-like_sf"/>
</dbReference>
<dbReference type="RefSeq" id="WP_205496122.1">
    <property type="nucleotide sequence ID" value="NZ_JAFHAP010000011.1"/>
</dbReference>
<dbReference type="InterPro" id="IPR050624">
    <property type="entry name" value="HTH-type_Tx_Regulator"/>
</dbReference>
<dbReference type="Pfam" id="PF00440">
    <property type="entry name" value="TetR_N"/>
    <property type="match status" value="1"/>
</dbReference>
<dbReference type="PANTHER" id="PTHR43479">
    <property type="entry name" value="ACREF/ENVCD OPERON REPRESSOR-RELATED"/>
    <property type="match status" value="1"/>
</dbReference>
<feature type="DNA-binding region" description="H-T-H motif" evidence="2">
    <location>
        <begin position="48"/>
        <end position="67"/>
    </location>
</feature>
<dbReference type="SUPFAM" id="SSF46689">
    <property type="entry name" value="Homeodomain-like"/>
    <property type="match status" value="1"/>
</dbReference>
<reference evidence="4" key="1">
    <citation type="journal article" date="2024" name="Int. J. Syst. Evol. Microbiol.">
        <title>Polycladomyces zharkentensis sp. nov., a novel thermophilic cellulose- and starch-degrading member of the Bacillota from a geothermal aquifer in Kazakhstan.</title>
        <authorList>
            <person name="Mashzhan A."/>
            <person name="Kistaubayeva A."/>
            <person name="Javier-Lopez R."/>
            <person name="Bissenova U."/>
            <person name="Bissenbay A."/>
            <person name="Birkeland N.K."/>
        </authorList>
    </citation>
    <scope>NUCLEOTIDE SEQUENCE</scope>
    <source>
        <strain evidence="4">ZKZ2T</strain>
    </source>
</reference>
<proteinExistence type="predicted"/>
<comment type="caution">
    <text evidence="4">The sequence shown here is derived from an EMBL/GenBank/DDBJ whole genome shotgun (WGS) entry which is preliminary data.</text>
</comment>
<dbReference type="InterPro" id="IPR001647">
    <property type="entry name" value="HTH_TetR"/>
</dbReference>
<dbReference type="PANTHER" id="PTHR43479:SF7">
    <property type="entry name" value="TETR-FAMILY TRANSCRIPTIONAL REGULATOR"/>
    <property type="match status" value="1"/>
</dbReference>
<dbReference type="Pfam" id="PF14278">
    <property type="entry name" value="TetR_C_8"/>
    <property type="match status" value="1"/>
</dbReference>
<sequence>MMISLLKCVDDRMTHMRRPQDPRIIRTKQLLRDALLDLIEEKGMEGINVRDLTKKAGLNRGTFYLHYRDIHDLLEQSKAEILKGLQNVLDRSHTGQKEIPKHLTESRFTPLFEYLAENQRFFKVMLNTKGDPSFIYQMKELMKQILYKKTIKFQPCDEEMLVPRDYLIAHVTSSTLGVIQHWFECEMNFSPQEMSRIVYRLIALSPEKLSGLHQK</sequence>
<evidence type="ECO:0000256" key="2">
    <source>
        <dbReference type="PROSITE-ProRule" id="PRU00335"/>
    </source>
</evidence>
<evidence type="ECO:0000259" key="3">
    <source>
        <dbReference type="PROSITE" id="PS50977"/>
    </source>
</evidence>
<evidence type="ECO:0000256" key="1">
    <source>
        <dbReference type="ARBA" id="ARBA00023125"/>
    </source>
</evidence>
<dbReference type="PROSITE" id="PS50977">
    <property type="entry name" value="HTH_TETR_2"/>
    <property type="match status" value="1"/>
</dbReference>
<dbReference type="InterPro" id="IPR039532">
    <property type="entry name" value="TetR_C_Firmicutes"/>
</dbReference>
<accession>A0ABS2WL52</accession>
<protein>
    <submittedName>
        <fullName evidence="4">TetR/AcrR family transcriptional regulator</fullName>
    </submittedName>
</protein>
<keyword evidence="5" id="KW-1185">Reference proteome</keyword>
<dbReference type="Proteomes" id="UP001177120">
    <property type="component" value="Unassembled WGS sequence"/>
</dbReference>
<keyword evidence="1 2" id="KW-0238">DNA-binding</keyword>
<evidence type="ECO:0000313" key="5">
    <source>
        <dbReference type="Proteomes" id="UP001177120"/>
    </source>
</evidence>
<dbReference type="Gene3D" id="1.10.357.10">
    <property type="entry name" value="Tetracycline Repressor, domain 2"/>
    <property type="match status" value="1"/>
</dbReference>
<evidence type="ECO:0000313" key="4">
    <source>
        <dbReference type="EMBL" id="MBN2910300.1"/>
    </source>
</evidence>
<dbReference type="EMBL" id="JAFHAP010000011">
    <property type="protein sequence ID" value="MBN2910300.1"/>
    <property type="molecule type" value="Genomic_DNA"/>
</dbReference>